<evidence type="ECO:0000313" key="2">
    <source>
        <dbReference type="Proteomes" id="UP000015442"/>
    </source>
</evidence>
<dbReference type="Proteomes" id="UP000015442">
    <property type="component" value="Unassembled WGS sequence"/>
</dbReference>
<proteinExistence type="predicted"/>
<organism evidence="1 2">
    <name type="scientific">Leptospira noguchii serovar Panama str. CZ214</name>
    <dbReference type="NCBI Taxonomy" id="1001595"/>
    <lineage>
        <taxon>Bacteria</taxon>
        <taxon>Pseudomonadati</taxon>
        <taxon>Spirochaetota</taxon>
        <taxon>Spirochaetia</taxon>
        <taxon>Leptospirales</taxon>
        <taxon>Leptospiraceae</taxon>
        <taxon>Leptospira</taxon>
    </lineage>
</organism>
<dbReference type="RefSeq" id="WP_017215680.1">
    <property type="nucleotide sequence ID" value="NZ_AKWY02000021.1"/>
</dbReference>
<sequence>MKFFISSEIDGRFNQNVPDKFRRIRKSVESILNKHFLDKDYGANIQSIGVIPIIIRTDLKEFYKERRLYQKKQKSVDYRLYIDFENFEKANDKTAINLLVQNILVVVQDLGRKVSSFDATSVENEIRNLFPPI</sequence>
<evidence type="ECO:0000313" key="1">
    <source>
        <dbReference type="EMBL" id="EQA71317.1"/>
    </source>
</evidence>
<name>T0GQX4_9LEPT</name>
<dbReference type="GeneID" id="23202074"/>
<protein>
    <submittedName>
        <fullName evidence="1">Uncharacterized protein</fullName>
    </submittedName>
</protein>
<dbReference type="EMBL" id="AKWY02000021">
    <property type="protein sequence ID" value="EQA71317.1"/>
    <property type="molecule type" value="Genomic_DNA"/>
</dbReference>
<reference evidence="1 2" key="1">
    <citation type="submission" date="2013-05" db="EMBL/GenBank/DDBJ databases">
        <authorList>
            <person name="Harkins D.M."/>
            <person name="Durkin A.S."/>
            <person name="Brinkac L.M."/>
            <person name="Haft D.H."/>
            <person name="Selengut J.D."/>
            <person name="Sanka R."/>
            <person name="DePew J."/>
            <person name="Purushe J."/>
            <person name="Hartskeerl R.A."/>
            <person name="Ahmed A."/>
            <person name="van der Linden H."/>
            <person name="Goris M.G.A."/>
            <person name="Vinetz J.M."/>
            <person name="Sutton G.G."/>
            <person name="Nierman W.C."/>
            <person name="Fouts D.E."/>
        </authorList>
    </citation>
    <scope>NUCLEOTIDE SEQUENCE [LARGE SCALE GENOMIC DNA]</scope>
    <source>
        <strain evidence="1 2">CZ214</strain>
    </source>
</reference>
<dbReference type="Pfam" id="PF15571">
    <property type="entry name" value="Imm44"/>
    <property type="match status" value="1"/>
</dbReference>
<accession>T0GQX4</accession>
<gene>
    <name evidence="1" type="ORF">LEP1GSC059_2610</name>
</gene>
<comment type="caution">
    <text evidence="1">The sequence shown here is derived from an EMBL/GenBank/DDBJ whole genome shotgun (WGS) entry which is preliminary data.</text>
</comment>
<dbReference type="AlphaFoldDB" id="T0GQX4"/>
<dbReference type="InterPro" id="IPR029078">
    <property type="entry name" value="Imm44"/>
</dbReference>